<organism evidence="2 3">
    <name type="scientific">Subdoligranulum variabile</name>
    <dbReference type="NCBI Taxonomy" id="214851"/>
    <lineage>
        <taxon>Bacteria</taxon>
        <taxon>Bacillati</taxon>
        <taxon>Bacillota</taxon>
        <taxon>Clostridia</taxon>
        <taxon>Eubacteriales</taxon>
        <taxon>Oscillospiraceae</taxon>
        <taxon>Subdoligranulum</taxon>
    </lineage>
</organism>
<gene>
    <name evidence="2" type="ORF">K8V20_09260</name>
</gene>
<dbReference type="EMBL" id="DYVE01000238">
    <property type="protein sequence ID" value="HJG28813.1"/>
    <property type="molecule type" value="Genomic_DNA"/>
</dbReference>
<dbReference type="AlphaFoldDB" id="A0A921LRA0"/>
<comment type="caution">
    <text evidence="2">The sequence shown here is derived from an EMBL/GenBank/DDBJ whole genome shotgun (WGS) entry which is preliminary data.</text>
</comment>
<feature type="region of interest" description="Disordered" evidence="1">
    <location>
        <begin position="1"/>
        <end position="20"/>
    </location>
</feature>
<evidence type="ECO:0000313" key="3">
    <source>
        <dbReference type="Proteomes" id="UP000782880"/>
    </source>
</evidence>
<dbReference type="Proteomes" id="UP000782880">
    <property type="component" value="Unassembled WGS sequence"/>
</dbReference>
<proteinExistence type="predicted"/>
<reference evidence="2" key="2">
    <citation type="submission" date="2021-09" db="EMBL/GenBank/DDBJ databases">
        <authorList>
            <person name="Gilroy R."/>
        </authorList>
    </citation>
    <scope>NUCLEOTIDE SEQUENCE</scope>
    <source>
        <strain evidence="2">ChiBcec21-2208</strain>
    </source>
</reference>
<name>A0A921LRA0_9FIRM</name>
<accession>A0A921LRA0</accession>
<evidence type="ECO:0000313" key="2">
    <source>
        <dbReference type="EMBL" id="HJG28813.1"/>
    </source>
</evidence>
<protein>
    <submittedName>
        <fullName evidence="2">Uncharacterized protein</fullName>
    </submittedName>
</protein>
<evidence type="ECO:0000256" key="1">
    <source>
        <dbReference type="SAM" id="MobiDB-lite"/>
    </source>
</evidence>
<reference evidence="2" key="1">
    <citation type="journal article" date="2021" name="PeerJ">
        <title>Extensive microbial diversity within the chicken gut microbiome revealed by metagenomics and culture.</title>
        <authorList>
            <person name="Gilroy R."/>
            <person name="Ravi A."/>
            <person name="Getino M."/>
            <person name="Pursley I."/>
            <person name="Horton D.L."/>
            <person name="Alikhan N.F."/>
            <person name="Baker D."/>
            <person name="Gharbi K."/>
            <person name="Hall N."/>
            <person name="Watson M."/>
            <person name="Adriaenssens E.M."/>
            <person name="Foster-Nyarko E."/>
            <person name="Jarju S."/>
            <person name="Secka A."/>
            <person name="Antonio M."/>
            <person name="Oren A."/>
            <person name="Chaudhuri R.R."/>
            <person name="La Ragione R."/>
            <person name="Hildebrand F."/>
            <person name="Pallen M.J."/>
        </authorList>
    </citation>
    <scope>NUCLEOTIDE SEQUENCE</scope>
    <source>
        <strain evidence="2">ChiBcec21-2208</strain>
    </source>
</reference>
<sequence>MKDFVPPGGTSGGAGSEASEIRFRMAERPVQFKQSAQQNTQFYIAKIAEYQTI</sequence>